<dbReference type="PANTHER" id="PTHR22604">
    <property type="entry name" value="OXIDOREDUCTASES"/>
    <property type="match status" value="1"/>
</dbReference>
<dbReference type="SUPFAM" id="SSF55347">
    <property type="entry name" value="Glyceraldehyde-3-phosphate dehydrogenase-like, C-terminal domain"/>
    <property type="match status" value="1"/>
</dbReference>
<organism evidence="5 6">
    <name type="scientific">Pseudofrankia inefficax (strain DSM 45817 / CECT 9037 / DDB 130130 / EuI1c)</name>
    <name type="common">Frankia inefficax</name>
    <dbReference type="NCBI Taxonomy" id="298654"/>
    <lineage>
        <taxon>Bacteria</taxon>
        <taxon>Bacillati</taxon>
        <taxon>Actinomycetota</taxon>
        <taxon>Actinomycetes</taxon>
        <taxon>Frankiales</taxon>
        <taxon>Frankiaceae</taxon>
        <taxon>Pseudofrankia</taxon>
    </lineage>
</organism>
<dbReference type="Gene3D" id="3.40.50.720">
    <property type="entry name" value="NAD(P)-binding Rossmann-like Domain"/>
    <property type="match status" value="1"/>
</dbReference>
<evidence type="ECO:0000259" key="4">
    <source>
        <dbReference type="Pfam" id="PF22725"/>
    </source>
</evidence>
<evidence type="ECO:0000313" key="6">
    <source>
        <dbReference type="Proteomes" id="UP000002484"/>
    </source>
</evidence>
<name>E3IXZ8_PSEI1</name>
<dbReference type="KEGG" id="fri:FraEuI1c_3444"/>
<dbReference type="Pfam" id="PF01408">
    <property type="entry name" value="GFO_IDH_MocA"/>
    <property type="match status" value="1"/>
</dbReference>
<dbReference type="InterPro" id="IPR055170">
    <property type="entry name" value="GFO_IDH_MocA-like_dom"/>
</dbReference>
<proteinExistence type="inferred from homology"/>
<dbReference type="HOGENOM" id="CLU_023194_7_2_11"/>
<dbReference type="OrthoDB" id="9815825at2"/>
<protein>
    <submittedName>
        <fullName evidence="5">Oxidoreductase domain protein</fullName>
    </submittedName>
</protein>
<keyword evidence="6" id="KW-1185">Reference proteome</keyword>
<comment type="similarity">
    <text evidence="1">Belongs to the Gfo/Idh/MocA family.</text>
</comment>
<sequence length="327" mass="34672">MIRWGVVGPGEIAAGFAEAMRLVEDGEITAVASRSIERATAFGDKFDIPNRYGSYDALAADPDVDVVYVATPASRHEQDTVAFLEAGKHVLCEKPFALNAAQAQRMAAQARARGLFLMEALWSRFLPAYRSLADVLAGGRIGQPLLVEADFGMRWPLRREERLFDPERGGGALLDLGIYPVQLCSLVLGTPEHVSAVGVIGATGVDEQVAAVLCYPGGTIGVVKAAIRVTLNCTARIAGTDGSIDIPAFMHCPTSLTVNTRPGGAEKIDCSHEGNGLQFEIAEVHRCLGAGLTESPAIPLDETIALATTLDAIRAQIPSSGRPGRRP</sequence>
<feature type="domain" description="Gfo/Idh/MocA-like oxidoreductase N-terminal" evidence="3">
    <location>
        <begin position="2"/>
        <end position="118"/>
    </location>
</feature>
<dbReference type="InParanoid" id="E3IXZ8"/>
<feature type="domain" description="GFO/IDH/MocA-like oxidoreductase" evidence="4">
    <location>
        <begin position="129"/>
        <end position="244"/>
    </location>
</feature>
<dbReference type="GO" id="GO:0016491">
    <property type="term" value="F:oxidoreductase activity"/>
    <property type="evidence" value="ECO:0007669"/>
    <property type="project" value="UniProtKB-KW"/>
</dbReference>
<dbReference type="Proteomes" id="UP000002484">
    <property type="component" value="Chromosome"/>
</dbReference>
<evidence type="ECO:0000259" key="3">
    <source>
        <dbReference type="Pfam" id="PF01408"/>
    </source>
</evidence>
<evidence type="ECO:0000256" key="2">
    <source>
        <dbReference type="ARBA" id="ARBA00023002"/>
    </source>
</evidence>
<dbReference type="InterPro" id="IPR000683">
    <property type="entry name" value="Gfo/Idh/MocA-like_OxRdtase_N"/>
</dbReference>
<dbReference type="AlphaFoldDB" id="E3IXZ8"/>
<keyword evidence="2" id="KW-0560">Oxidoreductase</keyword>
<dbReference type="RefSeq" id="WP_013424571.1">
    <property type="nucleotide sequence ID" value="NC_014666.1"/>
</dbReference>
<dbReference type="STRING" id="298654.FraEuI1c_3444"/>
<dbReference type="PANTHER" id="PTHR22604:SF105">
    <property type="entry name" value="TRANS-1,2-DIHYDROBENZENE-1,2-DIOL DEHYDROGENASE"/>
    <property type="match status" value="1"/>
</dbReference>
<dbReference type="Gene3D" id="3.30.360.10">
    <property type="entry name" value="Dihydrodipicolinate Reductase, domain 2"/>
    <property type="match status" value="1"/>
</dbReference>
<dbReference type="SUPFAM" id="SSF51735">
    <property type="entry name" value="NAD(P)-binding Rossmann-fold domains"/>
    <property type="match status" value="1"/>
</dbReference>
<evidence type="ECO:0000256" key="1">
    <source>
        <dbReference type="ARBA" id="ARBA00010928"/>
    </source>
</evidence>
<accession>E3IXZ8</accession>
<dbReference type="InterPro" id="IPR050984">
    <property type="entry name" value="Gfo/Idh/MocA_domain"/>
</dbReference>
<dbReference type="eggNOG" id="COG0673">
    <property type="taxonomic scope" value="Bacteria"/>
</dbReference>
<reference evidence="5 6" key="1">
    <citation type="submission" date="2010-10" db="EMBL/GenBank/DDBJ databases">
        <title>Complete sequence of Frankia sp. EuI1c.</title>
        <authorList>
            <consortium name="US DOE Joint Genome Institute"/>
            <person name="Lucas S."/>
            <person name="Copeland A."/>
            <person name="Lapidus A."/>
            <person name="Cheng J.-F."/>
            <person name="Bruce D."/>
            <person name="Goodwin L."/>
            <person name="Pitluck S."/>
            <person name="Chertkov O."/>
            <person name="Detter J.C."/>
            <person name="Han C."/>
            <person name="Tapia R."/>
            <person name="Land M."/>
            <person name="Hauser L."/>
            <person name="Jeffries C."/>
            <person name="Kyrpides N."/>
            <person name="Ivanova N."/>
            <person name="Mikhailova N."/>
            <person name="Beauchemin N."/>
            <person name="Sen A."/>
            <person name="Sur S.A."/>
            <person name="Gtari M."/>
            <person name="Wall L."/>
            <person name="Tisa L."/>
            <person name="Woyke T."/>
        </authorList>
    </citation>
    <scope>NUCLEOTIDE SEQUENCE [LARGE SCALE GENOMIC DNA]</scope>
    <source>
        <strain evidence="6">DSM 45817 / CECT 9037 / EuI1c</strain>
    </source>
</reference>
<dbReference type="EMBL" id="CP002299">
    <property type="protein sequence ID" value="ADP81453.1"/>
    <property type="molecule type" value="Genomic_DNA"/>
</dbReference>
<evidence type="ECO:0000313" key="5">
    <source>
        <dbReference type="EMBL" id="ADP81453.1"/>
    </source>
</evidence>
<dbReference type="InterPro" id="IPR036291">
    <property type="entry name" value="NAD(P)-bd_dom_sf"/>
</dbReference>
<dbReference type="GO" id="GO:0000166">
    <property type="term" value="F:nucleotide binding"/>
    <property type="evidence" value="ECO:0007669"/>
    <property type="project" value="InterPro"/>
</dbReference>
<gene>
    <name evidence="5" type="ordered locus">FraEuI1c_3444</name>
</gene>
<dbReference type="Pfam" id="PF22725">
    <property type="entry name" value="GFO_IDH_MocA_C3"/>
    <property type="match status" value="1"/>
</dbReference>